<feature type="region of interest" description="Disordered" evidence="16">
    <location>
        <begin position="750"/>
        <end position="806"/>
    </location>
</feature>
<comment type="catalytic activity">
    <reaction evidence="12">
        <text>L-tyrosyl-[protein] + ATP = O-phospho-L-tyrosyl-[protein] + ADP + H(+)</text>
        <dbReference type="Rhea" id="RHEA:10596"/>
        <dbReference type="Rhea" id="RHEA-COMP:10136"/>
        <dbReference type="Rhea" id="RHEA-COMP:20101"/>
        <dbReference type="ChEBI" id="CHEBI:15378"/>
        <dbReference type="ChEBI" id="CHEBI:30616"/>
        <dbReference type="ChEBI" id="CHEBI:46858"/>
        <dbReference type="ChEBI" id="CHEBI:61978"/>
        <dbReference type="ChEBI" id="CHEBI:456216"/>
        <dbReference type="EC" id="2.7.10.1"/>
    </reaction>
</comment>
<dbReference type="EMBL" id="GL453395">
    <property type="protein sequence ID" value="EFN76023.1"/>
    <property type="molecule type" value="Genomic_DNA"/>
</dbReference>
<evidence type="ECO:0000259" key="18">
    <source>
        <dbReference type="PROSITE" id="PS50011"/>
    </source>
</evidence>
<feature type="domain" description="Protein kinase" evidence="18">
    <location>
        <begin position="904"/>
        <end position="1184"/>
    </location>
</feature>
<dbReference type="InterPro" id="IPR019748">
    <property type="entry name" value="FERM_central"/>
</dbReference>
<dbReference type="InterPro" id="IPR041155">
    <property type="entry name" value="FERM_F1"/>
</dbReference>
<reference evidence="20 21" key="1">
    <citation type="journal article" date="2010" name="Science">
        <title>Genomic comparison of the ants Camponotus floridanus and Harpegnathos saltator.</title>
        <authorList>
            <person name="Bonasio R."/>
            <person name="Zhang G."/>
            <person name="Ye C."/>
            <person name="Mutti N.S."/>
            <person name="Fang X."/>
            <person name="Qin N."/>
            <person name="Donahue G."/>
            <person name="Yang P."/>
            <person name="Li Q."/>
            <person name="Li C."/>
            <person name="Zhang P."/>
            <person name="Huang Z."/>
            <person name="Berger S.L."/>
            <person name="Reinberg D."/>
            <person name="Wang J."/>
            <person name="Liebig J."/>
        </authorList>
    </citation>
    <scope>NUCLEOTIDE SEQUENCE [LARGE SCALE GENOMIC DNA]</scope>
    <source>
        <strain evidence="20 21">R22 G/1</strain>
    </source>
</reference>
<dbReference type="GO" id="GO:0051130">
    <property type="term" value="P:positive regulation of cellular component organization"/>
    <property type="evidence" value="ECO:0007669"/>
    <property type="project" value="UniProtKB-ARBA"/>
</dbReference>
<evidence type="ECO:0000256" key="11">
    <source>
        <dbReference type="ARBA" id="ARBA00023137"/>
    </source>
</evidence>
<evidence type="ECO:0000256" key="15">
    <source>
        <dbReference type="PROSITE-ProRule" id="PRU10141"/>
    </source>
</evidence>
<evidence type="ECO:0000256" key="10">
    <source>
        <dbReference type="ARBA" id="ARBA00023136"/>
    </source>
</evidence>
<accession>E2C7P0</accession>
<gene>
    <name evidence="20" type="ORF">EAI_16126</name>
</gene>
<dbReference type="GO" id="GO:0005126">
    <property type="term" value="F:cytokine receptor binding"/>
    <property type="evidence" value="ECO:0007669"/>
    <property type="project" value="TreeGrafter"/>
</dbReference>
<dbReference type="PANTHER" id="PTHR45807">
    <property type="entry name" value="TYROSINE-PROTEIN KINASE HOPSCOTCH"/>
    <property type="match status" value="1"/>
</dbReference>
<evidence type="ECO:0000256" key="14">
    <source>
        <dbReference type="PROSITE-ProRule" id="PRU00191"/>
    </source>
</evidence>
<evidence type="ECO:0000256" key="7">
    <source>
        <dbReference type="ARBA" id="ARBA00022777"/>
    </source>
</evidence>
<keyword evidence="11" id="KW-0829">Tyrosine-protein kinase</keyword>
<dbReference type="GO" id="GO:0019221">
    <property type="term" value="P:cytokine-mediated signaling pathway"/>
    <property type="evidence" value="ECO:0007669"/>
    <property type="project" value="TreeGrafter"/>
</dbReference>
<dbReference type="GO" id="GO:0050793">
    <property type="term" value="P:regulation of developmental process"/>
    <property type="evidence" value="ECO:0007669"/>
    <property type="project" value="UniProtKB-ARBA"/>
</dbReference>
<dbReference type="PROSITE" id="PS50001">
    <property type="entry name" value="SH2"/>
    <property type="match status" value="1"/>
</dbReference>
<dbReference type="PANTHER" id="PTHR45807:SF7">
    <property type="entry name" value="TYROSINE-PROTEIN KINASE HOPSCOTCH"/>
    <property type="match status" value="1"/>
</dbReference>
<dbReference type="AlphaFoldDB" id="E2C7P0"/>
<dbReference type="SMART" id="SM00295">
    <property type="entry name" value="B41"/>
    <property type="match status" value="1"/>
</dbReference>
<dbReference type="OrthoDB" id="1915767at2759"/>
<dbReference type="GO" id="GO:0030182">
    <property type="term" value="P:neuron differentiation"/>
    <property type="evidence" value="ECO:0007669"/>
    <property type="project" value="UniProtKB-ARBA"/>
</dbReference>
<dbReference type="SUPFAM" id="SSF55550">
    <property type="entry name" value="SH2 domain"/>
    <property type="match status" value="1"/>
</dbReference>
<keyword evidence="3" id="KW-0597">Phosphoprotein</keyword>
<dbReference type="InterPro" id="IPR000299">
    <property type="entry name" value="FERM_domain"/>
</dbReference>
<dbReference type="PhylomeDB" id="E2C7P0"/>
<name>E2C7P0_HARSA</name>
<dbReference type="InterPro" id="IPR035963">
    <property type="entry name" value="FERM_2"/>
</dbReference>
<evidence type="ECO:0000259" key="17">
    <source>
        <dbReference type="PROSITE" id="PS50001"/>
    </source>
</evidence>
<dbReference type="Pfam" id="PF18379">
    <property type="entry name" value="FERM_F1"/>
    <property type="match status" value="1"/>
</dbReference>
<dbReference type="PROSITE" id="PS00109">
    <property type="entry name" value="PROTEIN_KINASE_TYR"/>
    <property type="match status" value="1"/>
</dbReference>
<keyword evidence="10" id="KW-0472">Membrane</keyword>
<keyword evidence="9 14" id="KW-0727">SH2 domain</keyword>
<proteinExistence type="predicted"/>
<dbReference type="CDD" id="cd14473">
    <property type="entry name" value="FERM_B-lobe"/>
    <property type="match status" value="1"/>
</dbReference>
<dbReference type="GO" id="GO:0004715">
    <property type="term" value="F:non-membrane spanning protein tyrosine kinase activity"/>
    <property type="evidence" value="ECO:0007669"/>
    <property type="project" value="UniProtKB-EC"/>
</dbReference>
<evidence type="ECO:0000256" key="3">
    <source>
        <dbReference type="ARBA" id="ARBA00022553"/>
    </source>
</evidence>
<comment type="catalytic activity">
    <reaction evidence="13">
        <text>L-tyrosyl-[protein] + ATP = O-phospho-L-tyrosyl-[protein] + ADP + H(+)</text>
        <dbReference type="Rhea" id="RHEA:10596"/>
        <dbReference type="Rhea" id="RHEA-COMP:10136"/>
        <dbReference type="Rhea" id="RHEA-COMP:20101"/>
        <dbReference type="ChEBI" id="CHEBI:15378"/>
        <dbReference type="ChEBI" id="CHEBI:30616"/>
        <dbReference type="ChEBI" id="CHEBI:46858"/>
        <dbReference type="ChEBI" id="CHEBI:61978"/>
        <dbReference type="ChEBI" id="CHEBI:456216"/>
        <dbReference type="EC" id="2.7.10.2"/>
    </reaction>
</comment>
<evidence type="ECO:0000256" key="4">
    <source>
        <dbReference type="ARBA" id="ARBA00022679"/>
    </source>
</evidence>
<dbReference type="OMA" id="RCHNILV"/>
<dbReference type="InterPro" id="IPR036860">
    <property type="entry name" value="SH2_dom_sf"/>
</dbReference>
<evidence type="ECO:0000313" key="20">
    <source>
        <dbReference type="EMBL" id="EFN76023.1"/>
    </source>
</evidence>
<dbReference type="KEGG" id="hst:105190877"/>
<dbReference type="FunFam" id="1.10.510.10:FF:001512">
    <property type="entry name" value="Receptor tyrosine-protein kinase erbB-2"/>
    <property type="match status" value="1"/>
</dbReference>
<protein>
    <recommendedName>
        <fullName evidence="2">non-specific protein-tyrosine kinase</fullName>
        <ecNumber evidence="2">2.7.10.2</ecNumber>
    </recommendedName>
</protein>
<dbReference type="Gene3D" id="1.10.510.10">
    <property type="entry name" value="Transferase(Phosphotransferase) domain 1"/>
    <property type="match status" value="2"/>
</dbReference>
<dbReference type="InterPro" id="IPR001245">
    <property type="entry name" value="Ser-Thr/Tyr_kinase_cat_dom"/>
</dbReference>
<dbReference type="InterPro" id="IPR008266">
    <property type="entry name" value="Tyr_kinase_AS"/>
</dbReference>
<dbReference type="InterPro" id="IPR019749">
    <property type="entry name" value="Band_41_domain"/>
</dbReference>
<dbReference type="PRINTS" id="PR00109">
    <property type="entry name" value="TYRKINASE"/>
</dbReference>
<keyword evidence="7 20" id="KW-0418">Kinase</keyword>
<dbReference type="GO" id="GO:0048468">
    <property type="term" value="P:cell development"/>
    <property type="evidence" value="ECO:0007669"/>
    <property type="project" value="UniProtKB-ARBA"/>
</dbReference>
<dbReference type="GO" id="GO:0002009">
    <property type="term" value="P:morphogenesis of an epithelium"/>
    <property type="evidence" value="ECO:0007669"/>
    <property type="project" value="UniProtKB-ARBA"/>
</dbReference>
<feature type="domain" description="SH2" evidence="17">
    <location>
        <begin position="316"/>
        <end position="412"/>
    </location>
</feature>
<dbReference type="EC" id="2.7.10.2" evidence="2"/>
<keyword evidence="21" id="KW-1185">Reference proteome</keyword>
<feature type="binding site" evidence="15">
    <location>
        <position position="939"/>
    </location>
    <ligand>
        <name>ATP</name>
        <dbReference type="ChEBI" id="CHEBI:30616"/>
    </ligand>
</feature>
<dbReference type="PROSITE" id="PS00107">
    <property type="entry name" value="PROTEIN_KINASE_ATP"/>
    <property type="match status" value="1"/>
</dbReference>
<evidence type="ECO:0000259" key="19">
    <source>
        <dbReference type="PROSITE" id="PS50057"/>
    </source>
</evidence>
<evidence type="ECO:0000256" key="1">
    <source>
        <dbReference type="ARBA" id="ARBA00004308"/>
    </source>
</evidence>
<dbReference type="FunCoup" id="E2C7P0">
    <property type="interactions" value="574"/>
</dbReference>
<dbReference type="InterPro" id="IPR011009">
    <property type="entry name" value="Kinase-like_dom_sf"/>
</dbReference>
<dbReference type="SUPFAM" id="SSF56112">
    <property type="entry name" value="Protein kinase-like (PK-like)"/>
    <property type="match status" value="2"/>
</dbReference>
<feature type="compositionally biased region" description="Acidic residues" evidence="16">
    <location>
        <begin position="752"/>
        <end position="789"/>
    </location>
</feature>
<feature type="compositionally biased region" description="Polar residues" evidence="16">
    <location>
        <begin position="790"/>
        <end position="806"/>
    </location>
</feature>
<dbReference type="InterPro" id="IPR020635">
    <property type="entry name" value="Tyr_kinase_cat_dom"/>
</dbReference>
<evidence type="ECO:0000256" key="9">
    <source>
        <dbReference type="ARBA" id="ARBA00022999"/>
    </source>
</evidence>
<evidence type="ECO:0000256" key="16">
    <source>
        <dbReference type="SAM" id="MobiDB-lite"/>
    </source>
</evidence>
<keyword evidence="8 15" id="KW-0067">ATP-binding</keyword>
<evidence type="ECO:0000256" key="5">
    <source>
        <dbReference type="ARBA" id="ARBA00022737"/>
    </source>
</evidence>
<evidence type="ECO:0000256" key="2">
    <source>
        <dbReference type="ARBA" id="ARBA00011903"/>
    </source>
</evidence>
<dbReference type="CDD" id="cd00192">
    <property type="entry name" value="PTKc"/>
    <property type="match status" value="1"/>
</dbReference>
<feature type="domain" description="Protein kinase" evidence="18">
    <location>
        <begin position="461"/>
        <end position="720"/>
    </location>
</feature>
<comment type="subcellular location">
    <subcellularLocation>
        <location evidence="1">Endomembrane system</location>
    </subcellularLocation>
</comment>
<dbReference type="CDD" id="cd09921">
    <property type="entry name" value="SH2_Jak_family"/>
    <property type="match status" value="1"/>
</dbReference>
<keyword evidence="4" id="KW-0808">Transferase</keyword>
<dbReference type="Pfam" id="PF21990">
    <property type="entry name" value="SH2_1"/>
    <property type="match status" value="1"/>
</dbReference>
<dbReference type="STRING" id="610380.E2C7P0"/>
<dbReference type="InterPro" id="IPR017441">
    <property type="entry name" value="Protein_kinase_ATP_BS"/>
</dbReference>
<evidence type="ECO:0000256" key="8">
    <source>
        <dbReference type="ARBA" id="ARBA00022840"/>
    </source>
</evidence>
<dbReference type="GO" id="GO:0035556">
    <property type="term" value="P:intracellular signal transduction"/>
    <property type="evidence" value="ECO:0007669"/>
    <property type="project" value="TreeGrafter"/>
</dbReference>
<dbReference type="Proteomes" id="UP000008237">
    <property type="component" value="Unassembled WGS sequence"/>
</dbReference>
<dbReference type="GO" id="GO:0009887">
    <property type="term" value="P:animal organ morphogenesis"/>
    <property type="evidence" value="ECO:0007669"/>
    <property type="project" value="UniProtKB-ARBA"/>
</dbReference>
<evidence type="ECO:0000256" key="6">
    <source>
        <dbReference type="ARBA" id="ARBA00022741"/>
    </source>
</evidence>
<dbReference type="Gene3D" id="3.30.505.10">
    <property type="entry name" value="SH2 domain"/>
    <property type="match status" value="1"/>
</dbReference>
<dbReference type="PROSITE" id="PS50011">
    <property type="entry name" value="PROTEIN_KINASE_DOM"/>
    <property type="match status" value="2"/>
</dbReference>
<dbReference type="GO" id="GO:0005524">
    <property type="term" value="F:ATP binding"/>
    <property type="evidence" value="ECO:0007669"/>
    <property type="project" value="UniProtKB-UniRule"/>
</dbReference>
<dbReference type="SUPFAM" id="SSF47031">
    <property type="entry name" value="Second domain of FERM"/>
    <property type="match status" value="1"/>
</dbReference>
<dbReference type="GO" id="GO:0071944">
    <property type="term" value="C:cell periphery"/>
    <property type="evidence" value="ECO:0007669"/>
    <property type="project" value="UniProtKB-ARBA"/>
</dbReference>
<dbReference type="SMART" id="SM00219">
    <property type="entry name" value="TyrKc"/>
    <property type="match status" value="2"/>
</dbReference>
<dbReference type="GO" id="GO:0007259">
    <property type="term" value="P:cell surface receptor signaling pathway via JAK-STAT"/>
    <property type="evidence" value="ECO:0007669"/>
    <property type="project" value="TreeGrafter"/>
</dbReference>
<dbReference type="Gene3D" id="3.30.200.20">
    <property type="entry name" value="Phosphorylase Kinase, domain 1"/>
    <property type="match status" value="1"/>
</dbReference>
<dbReference type="InterPro" id="IPR051286">
    <property type="entry name" value="JAK"/>
</dbReference>
<dbReference type="GO" id="GO:0012505">
    <property type="term" value="C:endomembrane system"/>
    <property type="evidence" value="ECO:0007669"/>
    <property type="project" value="UniProtKB-SubCell"/>
</dbReference>
<sequence length="1187" mass="135776">MKDELMVVIYVATEEEEFNIPLSSNLSIEDLCIQVCRRLGIGPIAKYLFALQCHSSKLWFPFCHKLDKKGKYKFNFRLRFKPSSLQRLKHIDKQAYNYYFQQARSDVMDNKVPDIVYETHKKELIGLGVSDMYRVMLEKQLPRETVESDYKKYIPKECVKRHAFFIKKPIRNALGRLSGHNASHVKEEYLKQFECMAPNYPYEEYKALMDKLGPDPPAKVLLRVKIEEVKFYDTDSREWNTLCAIEDLCFISIGQANNVEVSRKNGIPTYLTFDDNAHLMSFVSALDGYYRLSIKWTFNLCSSVITPTLDRLHKLKCHGPVGREFSYAKLKEKRANKAGTYILRESETEYDVYYIDVCGADGKILTQKIEQVASNEFALSNSTERYKSLGHLIFSFQEPASVLYLAECLPPSEYDVSPLLICASETVGNEVAADEEIISNMLEGGPRCVQWKDLQMYKAFVKRDEDLGRKSPTKLYHAMWRIAKGKKLEVAMKVLKNEENNYTKEFLELAGKWGQLRSGALVRLYGITVAPTIGMLLENAQMGPLDKYLRSNPPQTIKTADMVEATTCLATALWHLEENNVVHGNIRCRKLLVHTHTANSFIVKLTDPGIFTNTEADLHWIPPECYSNLESAKGNAQADIWALATTIWEIFSRGLPIWKISPPLYPNANIVKKFYESGYRLPQPAGCPNSVYRLMLQCWGENNTSRKQPQAIMRDINQILYQVYNSRRTHAYATAFPKLFKENYRILKNKDDNDDDVDDDDVEVDDVEDVDDNNDDLDEDDDDDDDNEDTIGSTENGGSRRSSNFTEYTNLSCGDTEDATSSTKTFFIPIDYTKDLSSYLDLLLRTMRGGTKKHSKNRVLRMNRESSISDMIHLENGSNNGSIVYECSPSQMQDVFELDAECNVILQGLIGQGFYGEVYKGAIERENSKDEPQLVAIKKLKTRSMDTGQRDFEREISIMKTLAHPNIVQILAVLSDPEPCLVMEFVKHGSLQSYLAINRHSLTHNRLLNFAHDIATGMDYLGNMNIVHRDLAARNILVADENRVKISDFGLAQVMGNNEYYILQTNRDLPIKWYAPESLRDGKFSTRSDVWSFGVTMYEIFSLGEDPKLPGFQQKRTDDSRNVDDPEEGSSAELLIALEQGARLPCPPKCPQAVYVKLMYPCWNLQSQLRPKFSTLCQDIQQLFSEY</sequence>
<dbReference type="InterPro" id="IPR000719">
    <property type="entry name" value="Prot_kinase_dom"/>
</dbReference>
<dbReference type="InterPro" id="IPR000980">
    <property type="entry name" value="SH2"/>
</dbReference>
<dbReference type="Pfam" id="PF07714">
    <property type="entry name" value="PK_Tyr_Ser-Thr"/>
    <property type="match status" value="2"/>
</dbReference>
<dbReference type="GO" id="GO:0005829">
    <property type="term" value="C:cytosol"/>
    <property type="evidence" value="ECO:0007669"/>
    <property type="project" value="TreeGrafter"/>
</dbReference>
<dbReference type="PROSITE" id="PS50057">
    <property type="entry name" value="FERM_3"/>
    <property type="match status" value="1"/>
</dbReference>
<keyword evidence="6 15" id="KW-0547">Nucleotide-binding</keyword>
<evidence type="ECO:0000313" key="21">
    <source>
        <dbReference type="Proteomes" id="UP000008237"/>
    </source>
</evidence>
<feature type="domain" description="FERM" evidence="19">
    <location>
        <begin position="5"/>
        <end position="297"/>
    </location>
</feature>
<dbReference type="InParanoid" id="E2C7P0"/>
<evidence type="ECO:0000256" key="13">
    <source>
        <dbReference type="ARBA" id="ARBA00051245"/>
    </source>
</evidence>
<keyword evidence="5" id="KW-0677">Repeat</keyword>
<evidence type="ECO:0000256" key="12">
    <source>
        <dbReference type="ARBA" id="ARBA00051243"/>
    </source>
</evidence>
<organism evidence="21">
    <name type="scientific">Harpegnathos saltator</name>
    <name type="common">Jerdon's jumping ant</name>
    <dbReference type="NCBI Taxonomy" id="610380"/>
    <lineage>
        <taxon>Eukaryota</taxon>
        <taxon>Metazoa</taxon>
        <taxon>Ecdysozoa</taxon>
        <taxon>Arthropoda</taxon>
        <taxon>Hexapoda</taxon>
        <taxon>Insecta</taxon>
        <taxon>Pterygota</taxon>
        <taxon>Neoptera</taxon>
        <taxon>Endopterygota</taxon>
        <taxon>Hymenoptera</taxon>
        <taxon>Apocrita</taxon>
        <taxon>Aculeata</taxon>
        <taxon>Formicoidea</taxon>
        <taxon>Formicidae</taxon>
        <taxon>Ponerinae</taxon>
        <taxon>Ponerini</taxon>
        <taxon>Harpegnathos</taxon>
    </lineage>
</organism>
<dbReference type="GO" id="GO:0004714">
    <property type="term" value="F:transmembrane receptor protein tyrosine kinase activity"/>
    <property type="evidence" value="ECO:0007669"/>
    <property type="project" value="UniProtKB-EC"/>
</dbReference>